<protein>
    <submittedName>
        <fullName evidence="1">Uncharacterized protein</fullName>
    </submittedName>
</protein>
<name>A0ABQ1RUE8_9MICO</name>
<evidence type="ECO:0000313" key="1">
    <source>
        <dbReference type="EMBL" id="GGD83154.1"/>
    </source>
</evidence>
<evidence type="ECO:0000313" key="2">
    <source>
        <dbReference type="Proteomes" id="UP000629365"/>
    </source>
</evidence>
<dbReference type="EMBL" id="BMCM01000004">
    <property type="protein sequence ID" value="GGD83154.1"/>
    <property type="molecule type" value="Genomic_DNA"/>
</dbReference>
<reference evidence="2" key="1">
    <citation type="journal article" date="2019" name="Int. J. Syst. Evol. Microbiol.">
        <title>The Global Catalogue of Microorganisms (GCM) 10K type strain sequencing project: providing services to taxonomists for standard genome sequencing and annotation.</title>
        <authorList>
            <consortium name="The Broad Institute Genomics Platform"/>
            <consortium name="The Broad Institute Genome Sequencing Center for Infectious Disease"/>
            <person name="Wu L."/>
            <person name="Ma J."/>
        </authorList>
    </citation>
    <scope>NUCLEOTIDE SEQUENCE [LARGE SCALE GENOMIC DNA]</scope>
    <source>
        <strain evidence="2">CCM 7640</strain>
    </source>
</reference>
<organism evidence="1 2">
    <name type="scientific">Microbacterium murale</name>
    <dbReference type="NCBI Taxonomy" id="1081040"/>
    <lineage>
        <taxon>Bacteria</taxon>
        <taxon>Bacillati</taxon>
        <taxon>Actinomycetota</taxon>
        <taxon>Actinomycetes</taxon>
        <taxon>Micrococcales</taxon>
        <taxon>Microbacteriaceae</taxon>
        <taxon>Microbacterium</taxon>
    </lineage>
</organism>
<dbReference type="Proteomes" id="UP000629365">
    <property type="component" value="Unassembled WGS sequence"/>
</dbReference>
<proteinExistence type="predicted"/>
<comment type="caution">
    <text evidence="1">The sequence shown here is derived from an EMBL/GenBank/DDBJ whole genome shotgun (WGS) entry which is preliminary data.</text>
</comment>
<accession>A0ABQ1RUE8</accession>
<sequence length="152" mass="16936">MSAVLERDLTFVVGRTRSVQDIDEQIEALQARRQNELNNLVDDLEFMEVPLKRVSLIFGGGSDTHHGDVVHLMHQRHEGDPTRSSYWVHPAGECAGDMWCRGGKDGEYRASRGAGRRGTRLVHARIGTFVCLSAAPDGREHVFAELKAGQTR</sequence>
<gene>
    <name evidence="1" type="ORF">GCM10007269_27500</name>
</gene>
<keyword evidence="2" id="KW-1185">Reference proteome</keyword>